<comment type="similarity">
    <text evidence="1">Belongs to the peptidase M81 family.</text>
</comment>
<dbReference type="GO" id="GO:0008237">
    <property type="term" value="F:metallopeptidase activity"/>
    <property type="evidence" value="ECO:0007669"/>
    <property type="project" value="UniProtKB-KW"/>
</dbReference>
<sequence>MTMTQRSILVGQIWHEGHSFNPIRTREEDFIVLRGPQLLDEARATSTALSGIVKTAEALGYRCVPAISARTRPGGAIEQEAFERIADQFVDTARQGGFDAICLDLHGATLAEKTLDSEGYLLGRLRDAVGPDMMISVALDLHAYLTPEMVEHATVMTSFRTTPHADIEETGARAMRLLDGLLDTGTAPRAVYSLIPFLTRGNDETWSGPLLGIHAVADEWRSRPDVTDLSIFNVHPFLDVPGYGQVVLAYDMGAGSAVAACKDLSERLWDARDQFQEQLMSVNEALTIAQTSGQLLAVGDQGDRVMGAGPGDSPEIARIALRDFPDLKVAVPVYDPQAVARAREAGENAVLRMPVGGGFTLSVDPLEADWTVVRLCRARFTNIGPYMAGTEADFGNAAVLKSGAVTVIVTDLAPNVHDPAFYEAVGLPLAGQQVVVARAANHYKLSFAGIARTITVDTPGLTAFRPHQFPFSKARPFHPLDRIDWSFTPRLYDGGRPSRYPG</sequence>
<accession>A0A4D8QB87</accession>
<feature type="domain" description="Microcystin LR degradation protein MlrC N-terminal" evidence="3">
    <location>
        <begin position="8"/>
        <end position="289"/>
    </location>
</feature>
<evidence type="ECO:0000313" key="5">
    <source>
        <dbReference type="Proteomes" id="UP000298596"/>
    </source>
</evidence>
<geneLocation type="plasmid" evidence="4">
    <name>p3</name>
</geneLocation>
<dbReference type="EMBL" id="CP032333">
    <property type="protein sequence ID" value="QCO06323.1"/>
    <property type="molecule type" value="Genomic_DNA"/>
</dbReference>
<keyword evidence="4" id="KW-0614">Plasmid</keyword>
<comment type="cofactor">
    <cofactor evidence="1">
        <name>Zn(2+)</name>
        <dbReference type="ChEBI" id="CHEBI:29105"/>
    </cofactor>
    <text evidence="1">Binds 1 zinc ion per subunit.</text>
</comment>
<dbReference type="PIRSF" id="PIRSF012702">
    <property type="entry name" value="UCP012702"/>
    <property type="match status" value="1"/>
</dbReference>
<name>A0A4D8QB87_AZOBR</name>
<gene>
    <name evidence="4" type="ORF">D3867_30890</name>
</gene>
<comment type="function">
    <text evidence="1">Involved in peptidolytic degradation of cyclic heptapeptide hepatotoxin microcystin (MC).</text>
</comment>
<keyword evidence="1" id="KW-0645">Protease</keyword>
<dbReference type="InterPro" id="IPR009197">
    <property type="entry name" value="MlrC"/>
</dbReference>
<protein>
    <recommendedName>
        <fullName evidence="1">Microcystinase C</fullName>
        <shortName evidence="1">MlrC</shortName>
    </recommendedName>
</protein>
<reference evidence="4 5" key="1">
    <citation type="submission" date="2018-09" db="EMBL/GenBank/DDBJ databases">
        <title>Whole genome based analysis of evolution and adaptive divergence in Indian and Brazilian strains of Azospirillum brasilense.</title>
        <authorList>
            <person name="Singh C."/>
            <person name="Tripathi A.K."/>
        </authorList>
    </citation>
    <scope>NUCLEOTIDE SEQUENCE [LARGE SCALE GENOMIC DNA]</scope>
    <source>
        <strain evidence="4 5">MTCC4036</strain>
        <plasmid evidence="4 5">p3</plasmid>
    </source>
</reference>
<keyword evidence="1" id="KW-0479">Metal-binding</keyword>
<dbReference type="Pfam" id="PF07364">
    <property type="entry name" value="DUF1485"/>
    <property type="match status" value="1"/>
</dbReference>
<dbReference type="Proteomes" id="UP000298596">
    <property type="component" value="Plasmid p3"/>
</dbReference>
<dbReference type="AlphaFoldDB" id="A0A4D8QB87"/>
<evidence type="ECO:0000259" key="3">
    <source>
        <dbReference type="Pfam" id="PF07364"/>
    </source>
</evidence>
<dbReference type="InterPro" id="IPR010799">
    <property type="entry name" value="MlrC_C"/>
</dbReference>
<organism evidence="4 5">
    <name type="scientific">Azospirillum brasilense</name>
    <dbReference type="NCBI Taxonomy" id="192"/>
    <lineage>
        <taxon>Bacteria</taxon>
        <taxon>Pseudomonadati</taxon>
        <taxon>Pseudomonadota</taxon>
        <taxon>Alphaproteobacteria</taxon>
        <taxon>Rhodospirillales</taxon>
        <taxon>Azospirillaceae</taxon>
        <taxon>Azospirillum</taxon>
    </lineage>
</organism>
<dbReference type="InterPro" id="IPR015995">
    <property type="entry name" value="MlrC_N"/>
</dbReference>
<proteinExistence type="inferred from homology"/>
<feature type="domain" description="Microcystin LR degradation protein MlrC C-terminal" evidence="2">
    <location>
        <begin position="299"/>
        <end position="472"/>
    </location>
</feature>
<evidence type="ECO:0000256" key="1">
    <source>
        <dbReference type="PIRNR" id="PIRNR012702"/>
    </source>
</evidence>
<evidence type="ECO:0000313" key="4">
    <source>
        <dbReference type="EMBL" id="QCO06323.1"/>
    </source>
</evidence>
<evidence type="ECO:0000259" key="2">
    <source>
        <dbReference type="Pfam" id="PF07171"/>
    </source>
</evidence>
<keyword evidence="1" id="KW-0378">Hydrolase</keyword>
<dbReference type="GO" id="GO:0006508">
    <property type="term" value="P:proteolysis"/>
    <property type="evidence" value="ECO:0007669"/>
    <property type="project" value="UniProtKB-KW"/>
</dbReference>
<dbReference type="GO" id="GO:0046872">
    <property type="term" value="F:metal ion binding"/>
    <property type="evidence" value="ECO:0007669"/>
    <property type="project" value="UniProtKB-KW"/>
</dbReference>
<dbReference type="Pfam" id="PF07171">
    <property type="entry name" value="MlrC_C"/>
    <property type="match status" value="1"/>
</dbReference>
<keyword evidence="1" id="KW-0482">Metalloprotease</keyword>